<dbReference type="InterPro" id="IPR011047">
    <property type="entry name" value="Quinoprotein_ADH-like_sf"/>
</dbReference>
<name>A0ABY8EMX3_MALFU</name>
<evidence type="ECO:0000256" key="1">
    <source>
        <dbReference type="ARBA" id="ARBA00022574"/>
    </source>
</evidence>
<dbReference type="SUPFAM" id="SSF50998">
    <property type="entry name" value="Quinoprotein alcohol dehydrogenase-like"/>
    <property type="match status" value="1"/>
</dbReference>
<feature type="region of interest" description="Disordered" evidence="4">
    <location>
        <begin position="406"/>
        <end position="437"/>
    </location>
</feature>
<dbReference type="PROSITE" id="PS50294">
    <property type="entry name" value="WD_REPEATS_REGION"/>
    <property type="match status" value="1"/>
</dbReference>
<keyword evidence="1 3" id="KW-0853">WD repeat</keyword>
<dbReference type="PANTHER" id="PTHR22889">
    <property type="entry name" value="WD REPEAT-CONTAINING PROTEIN 89"/>
    <property type="match status" value="1"/>
</dbReference>
<keyword evidence="6" id="KW-1185">Reference proteome</keyword>
<dbReference type="PROSITE" id="PS50082">
    <property type="entry name" value="WD_REPEATS_2"/>
    <property type="match status" value="1"/>
</dbReference>
<dbReference type="InterPro" id="IPR039328">
    <property type="entry name" value="WDR89"/>
</dbReference>
<feature type="compositionally biased region" description="Low complexity" evidence="4">
    <location>
        <begin position="411"/>
        <end position="425"/>
    </location>
</feature>
<feature type="compositionally biased region" description="Basic residues" evidence="4">
    <location>
        <begin position="428"/>
        <end position="437"/>
    </location>
</feature>
<dbReference type="Gene3D" id="2.130.10.10">
    <property type="entry name" value="YVTN repeat-like/Quinoprotein amine dehydrogenase"/>
    <property type="match status" value="2"/>
</dbReference>
<dbReference type="SMART" id="SM00320">
    <property type="entry name" value="WD40"/>
    <property type="match status" value="3"/>
</dbReference>
<evidence type="ECO:0000313" key="5">
    <source>
        <dbReference type="EMBL" id="WFD46239.1"/>
    </source>
</evidence>
<sequence length="437" mass="45746">MTDTLRAVDGCVTPTRPLDRFASSEARKPYFTHLLMPSVSPAHLLAVCDSPALLLFDKGRLGAPVRTISVPADQNVTGITNVDFASTAWAGSSLGGYVALWDARSAHADAARLVGPSGAPYLSLAATGPLLAAGTELKGADAVIDLWDLRNPSAPVCTYSEVHSDDIMTLTFHPDTPRHPGVLLSGGMDGLVSTIDTTIAAEEDAVISVGNTDSSLARVGFAQRGAYAYTPRTEATDVGMDEKDTVLSNDPRRTHLGPIYAVSNMQTLGVWDADKLDPIVAEVPVRTPTSYSPPWVSDYVVDAGSTLPMLPPASGVRVPLMTGDQDGGAALLSFDVDVAGTQTEWAMHARLPSAQTCATAHSDIVRSVAWDADTQRLYTGGEDGCILAWAFDGSVSQDTASMTNAISLPNPGAAPSAGASTGRARPTGPKKRFAPYP</sequence>
<dbReference type="Proteomes" id="UP000818624">
    <property type="component" value="Chromosome 1"/>
</dbReference>
<feature type="repeat" description="WD" evidence="3">
    <location>
        <begin position="358"/>
        <end position="389"/>
    </location>
</feature>
<accession>A0ABY8EMX3</accession>
<reference evidence="5 6" key="1">
    <citation type="journal article" date="2020" name="Elife">
        <title>Loss of centromere function drives karyotype evolution in closely related Malassezia species.</title>
        <authorList>
            <person name="Sankaranarayanan S.R."/>
            <person name="Ianiri G."/>
            <person name="Coelho M.A."/>
            <person name="Reza M.H."/>
            <person name="Thimmappa B.C."/>
            <person name="Ganguly P."/>
            <person name="Vadnala R.N."/>
            <person name="Sun S."/>
            <person name="Siddharthan R."/>
            <person name="Tellgren-Roth C."/>
            <person name="Dawson T.L."/>
            <person name="Heitman J."/>
            <person name="Sanyal K."/>
        </authorList>
    </citation>
    <scope>NUCLEOTIDE SEQUENCE [LARGE SCALE GENOMIC DNA]</scope>
    <source>
        <strain evidence="5">CBS14141</strain>
    </source>
</reference>
<evidence type="ECO:0000256" key="3">
    <source>
        <dbReference type="PROSITE-ProRule" id="PRU00221"/>
    </source>
</evidence>
<organism evidence="5 6">
    <name type="scientific">Malassezia furfur</name>
    <name type="common">Pityriasis versicolor infection agent</name>
    <name type="synonym">Pityrosporum furfur</name>
    <dbReference type="NCBI Taxonomy" id="55194"/>
    <lineage>
        <taxon>Eukaryota</taxon>
        <taxon>Fungi</taxon>
        <taxon>Dikarya</taxon>
        <taxon>Basidiomycota</taxon>
        <taxon>Ustilaginomycotina</taxon>
        <taxon>Malasseziomycetes</taxon>
        <taxon>Malasseziales</taxon>
        <taxon>Malasseziaceae</taxon>
        <taxon>Malassezia</taxon>
    </lineage>
</organism>
<gene>
    <name evidence="5" type="ORF">GLX27_000871</name>
</gene>
<evidence type="ECO:0000256" key="2">
    <source>
        <dbReference type="ARBA" id="ARBA00022737"/>
    </source>
</evidence>
<protein>
    <submittedName>
        <fullName evidence="5">Uncharacterized protein</fullName>
    </submittedName>
</protein>
<dbReference type="Pfam" id="PF00400">
    <property type="entry name" value="WD40"/>
    <property type="match status" value="2"/>
</dbReference>
<keyword evidence="2" id="KW-0677">Repeat</keyword>
<dbReference type="EMBL" id="CP046234">
    <property type="protein sequence ID" value="WFD46239.1"/>
    <property type="molecule type" value="Genomic_DNA"/>
</dbReference>
<dbReference type="InterPro" id="IPR001680">
    <property type="entry name" value="WD40_rpt"/>
</dbReference>
<dbReference type="InterPro" id="IPR015943">
    <property type="entry name" value="WD40/YVTN_repeat-like_dom_sf"/>
</dbReference>
<proteinExistence type="predicted"/>
<evidence type="ECO:0000256" key="4">
    <source>
        <dbReference type="SAM" id="MobiDB-lite"/>
    </source>
</evidence>
<dbReference type="PANTHER" id="PTHR22889:SF0">
    <property type="entry name" value="WD REPEAT-CONTAINING PROTEIN 89"/>
    <property type="match status" value="1"/>
</dbReference>
<evidence type="ECO:0000313" key="6">
    <source>
        <dbReference type="Proteomes" id="UP000818624"/>
    </source>
</evidence>